<dbReference type="Gene3D" id="3.10.129.10">
    <property type="entry name" value="Hotdog Thioesterase"/>
    <property type="match status" value="1"/>
</dbReference>
<dbReference type="SUPFAM" id="SSF54637">
    <property type="entry name" value="Thioesterase/thiol ester dehydrase-isomerase"/>
    <property type="match status" value="1"/>
</dbReference>
<evidence type="ECO:0000313" key="2">
    <source>
        <dbReference type="EMBL" id="EMF08871.1"/>
    </source>
</evidence>
<evidence type="ECO:0008006" key="4">
    <source>
        <dbReference type="Google" id="ProtNLM"/>
    </source>
</evidence>
<organism evidence="2 3">
    <name type="scientific">Sphaerulina musiva (strain SO2202)</name>
    <name type="common">Poplar stem canker fungus</name>
    <name type="synonym">Septoria musiva</name>
    <dbReference type="NCBI Taxonomy" id="692275"/>
    <lineage>
        <taxon>Eukaryota</taxon>
        <taxon>Fungi</taxon>
        <taxon>Dikarya</taxon>
        <taxon>Ascomycota</taxon>
        <taxon>Pezizomycotina</taxon>
        <taxon>Dothideomycetes</taxon>
        <taxon>Dothideomycetidae</taxon>
        <taxon>Mycosphaerellales</taxon>
        <taxon>Mycosphaerellaceae</taxon>
        <taxon>Sphaerulina</taxon>
    </lineage>
</organism>
<dbReference type="PANTHER" id="PTHR31793">
    <property type="entry name" value="4-HYDROXYBENZOYL-COA THIOESTERASE FAMILY MEMBER"/>
    <property type="match status" value="1"/>
</dbReference>
<dbReference type="eggNOG" id="ENOG502S78C">
    <property type="taxonomic scope" value="Eukaryota"/>
</dbReference>
<evidence type="ECO:0000313" key="3">
    <source>
        <dbReference type="Proteomes" id="UP000016931"/>
    </source>
</evidence>
<dbReference type="GO" id="GO:0047617">
    <property type="term" value="F:fatty acyl-CoA hydrolase activity"/>
    <property type="evidence" value="ECO:0007669"/>
    <property type="project" value="TreeGrafter"/>
</dbReference>
<dbReference type="CDD" id="cd00586">
    <property type="entry name" value="4HBT"/>
    <property type="match status" value="1"/>
</dbReference>
<dbReference type="Proteomes" id="UP000016931">
    <property type="component" value="Unassembled WGS sequence"/>
</dbReference>
<dbReference type="HOGENOM" id="CLU_065192_0_0_1"/>
<sequence>MCTRRLTAPSHMRMIASAPLQAGTASLNHHRHRSTASPDSATAELSPRWLSDVKKRLGHCLMWGLNSEQTKEAGAILKQISRDWRELLAGSEGFLTSKQRRSTFRQQVVWGEQDSMGHVNNVVYNRYAETGRVDWFAKLATYTDPSHAKEWRSIFTPQGDGLLLRKITTEFKFPMKYPDHVSIYHKLGTEPIEGTDTFIMDVMIVSEVHQRPAARCIEDCVLYDYKAAKKVTLRPFMLDVLQHTWKLQEETKRINIQRVSGLLARVQKLEKSSWDREGAVENMGVVGS</sequence>
<dbReference type="RefSeq" id="XP_016756992.1">
    <property type="nucleotide sequence ID" value="XM_016907040.1"/>
</dbReference>
<dbReference type="InterPro" id="IPR050563">
    <property type="entry name" value="4-hydroxybenzoyl-CoA_TE"/>
</dbReference>
<reference evidence="2 3" key="1">
    <citation type="journal article" date="2012" name="PLoS Pathog.">
        <title>Diverse lifestyles and strategies of plant pathogenesis encoded in the genomes of eighteen Dothideomycetes fungi.</title>
        <authorList>
            <person name="Ohm R.A."/>
            <person name="Feau N."/>
            <person name="Henrissat B."/>
            <person name="Schoch C.L."/>
            <person name="Horwitz B.A."/>
            <person name="Barry K.W."/>
            <person name="Condon B.J."/>
            <person name="Copeland A.C."/>
            <person name="Dhillon B."/>
            <person name="Glaser F."/>
            <person name="Hesse C.N."/>
            <person name="Kosti I."/>
            <person name="LaButti K."/>
            <person name="Lindquist E.A."/>
            <person name="Lucas S."/>
            <person name="Salamov A.A."/>
            <person name="Bradshaw R.E."/>
            <person name="Ciuffetti L."/>
            <person name="Hamelin R.C."/>
            <person name="Kema G.H.J."/>
            <person name="Lawrence C."/>
            <person name="Scott J.A."/>
            <person name="Spatafora J.W."/>
            <person name="Turgeon B.G."/>
            <person name="de Wit P.J.G.M."/>
            <person name="Zhong S."/>
            <person name="Goodwin S.B."/>
            <person name="Grigoriev I.V."/>
        </authorList>
    </citation>
    <scope>NUCLEOTIDE SEQUENCE [LARGE SCALE GENOMIC DNA]</scope>
    <source>
        <strain evidence="2 3">SO2202</strain>
    </source>
</reference>
<dbReference type="OrthoDB" id="5538558at2759"/>
<feature type="region of interest" description="Disordered" evidence="1">
    <location>
        <begin position="23"/>
        <end position="45"/>
    </location>
</feature>
<dbReference type="GeneID" id="27904177"/>
<keyword evidence="3" id="KW-1185">Reference proteome</keyword>
<accession>M3CYY6</accession>
<protein>
    <recommendedName>
        <fullName evidence="4">Thioesterase/thiol ester dehydrase-isomerase</fullName>
    </recommendedName>
</protein>
<dbReference type="PANTHER" id="PTHR31793:SF39">
    <property type="entry name" value="THIOESTERASE_THIOL ESTER DEHYDRASE-ISOMERASE"/>
    <property type="match status" value="1"/>
</dbReference>
<proteinExistence type="predicted"/>
<dbReference type="EMBL" id="KB456270">
    <property type="protein sequence ID" value="EMF08871.1"/>
    <property type="molecule type" value="Genomic_DNA"/>
</dbReference>
<dbReference type="Pfam" id="PF13279">
    <property type="entry name" value="4HBT_2"/>
    <property type="match status" value="1"/>
</dbReference>
<dbReference type="InterPro" id="IPR029069">
    <property type="entry name" value="HotDog_dom_sf"/>
</dbReference>
<gene>
    <name evidence="2" type="ORF">SEPMUDRAFT_151777</name>
</gene>
<dbReference type="AlphaFoldDB" id="M3CYY6"/>
<dbReference type="OMA" id="KFPMTWP"/>
<evidence type="ECO:0000256" key="1">
    <source>
        <dbReference type="SAM" id="MobiDB-lite"/>
    </source>
</evidence>
<name>M3CYY6_SPHMS</name>